<dbReference type="GO" id="GO:0003723">
    <property type="term" value="F:RNA binding"/>
    <property type="evidence" value="ECO:0007669"/>
    <property type="project" value="UniProtKB-KW"/>
</dbReference>
<comment type="caution">
    <text evidence="3">The sequence shown here is derived from an EMBL/GenBank/DDBJ whole genome shotgun (WGS) entry which is preliminary data.</text>
</comment>
<reference evidence="3" key="1">
    <citation type="submission" date="2021-03" db="EMBL/GenBank/DDBJ databases">
        <title>Draft genome sequence of rust myrtle Austropuccinia psidii MF-1, a brazilian biotype.</title>
        <authorList>
            <person name="Quecine M.C."/>
            <person name="Pachon D.M.R."/>
            <person name="Bonatelli M.L."/>
            <person name="Correr F.H."/>
            <person name="Franceschini L.M."/>
            <person name="Leite T.F."/>
            <person name="Margarido G.R.A."/>
            <person name="Almeida C.A."/>
            <person name="Ferrarezi J.A."/>
            <person name="Labate C.A."/>
        </authorList>
    </citation>
    <scope>NUCLEOTIDE SEQUENCE</scope>
    <source>
        <strain evidence="3">MF-1</strain>
    </source>
</reference>
<keyword evidence="4" id="KW-1185">Reference proteome</keyword>
<dbReference type="SUPFAM" id="SSF53098">
    <property type="entry name" value="Ribonuclease H-like"/>
    <property type="match status" value="1"/>
</dbReference>
<sequence>MDWVTGLTPSGDRIYNACLVILDRYSKNSIFLPCHKHYTATDKALLLWNRDISHTGLFKNIIGVRDPKFIYALSSNLQRFFGTKISFYTEYHPQTAGPAERMTQNLKEMIGRLCAYGLEFKDPDCFTHDWCTLIPALELEDNTSVHSCTGKTPAML</sequence>
<dbReference type="InterPro" id="IPR036397">
    <property type="entry name" value="RNaseH_sf"/>
</dbReference>
<dbReference type="AlphaFoldDB" id="A0A9Q3GHK2"/>
<dbReference type="InterPro" id="IPR050951">
    <property type="entry name" value="Retrovirus_Pol_polyprotein"/>
</dbReference>
<proteinExistence type="predicted"/>
<dbReference type="PROSITE" id="PS50994">
    <property type="entry name" value="INTEGRASE"/>
    <property type="match status" value="1"/>
</dbReference>
<protein>
    <recommendedName>
        <fullName evidence="2">Integrase catalytic domain-containing protein</fullName>
    </recommendedName>
</protein>
<name>A0A9Q3GHK2_9BASI</name>
<evidence type="ECO:0000313" key="4">
    <source>
        <dbReference type="Proteomes" id="UP000765509"/>
    </source>
</evidence>
<dbReference type="PANTHER" id="PTHR37984">
    <property type="entry name" value="PROTEIN CBG26694"/>
    <property type="match status" value="1"/>
</dbReference>
<dbReference type="GO" id="GO:0005634">
    <property type="term" value="C:nucleus"/>
    <property type="evidence" value="ECO:0007669"/>
    <property type="project" value="UniProtKB-ARBA"/>
</dbReference>
<dbReference type="Gene3D" id="3.30.420.10">
    <property type="entry name" value="Ribonuclease H-like superfamily/Ribonuclease H"/>
    <property type="match status" value="1"/>
</dbReference>
<dbReference type="InterPro" id="IPR001584">
    <property type="entry name" value="Integrase_cat-core"/>
</dbReference>
<dbReference type="GO" id="GO:0015074">
    <property type="term" value="P:DNA integration"/>
    <property type="evidence" value="ECO:0007669"/>
    <property type="project" value="InterPro"/>
</dbReference>
<dbReference type="InterPro" id="IPR012337">
    <property type="entry name" value="RNaseH-like_sf"/>
</dbReference>
<evidence type="ECO:0000313" key="3">
    <source>
        <dbReference type="EMBL" id="MBW0466677.1"/>
    </source>
</evidence>
<feature type="domain" description="Integrase catalytic" evidence="2">
    <location>
        <begin position="1"/>
        <end position="156"/>
    </location>
</feature>
<keyword evidence="1" id="KW-0694">RNA-binding</keyword>
<organism evidence="3 4">
    <name type="scientific">Austropuccinia psidii MF-1</name>
    <dbReference type="NCBI Taxonomy" id="1389203"/>
    <lineage>
        <taxon>Eukaryota</taxon>
        <taxon>Fungi</taxon>
        <taxon>Dikarya</taxon>
        <taxon>Basidiomycota</taxon>
        <taxon>Pucciniomycotina</taxon>
        <taxon>Pucciniomycetes</taxon>
        <taxon>Pucciniales</taxon>
        <taxon>Sphaerophragmiaceae</taxon>
        <taxon>Austropuccinia</taxon>
    </lineage>
</organism>
<gene>
    <name evidence="3" type="ORF">O181_006392</name>
</gene>
<evidence type="ECO:0000256" key="1">
    <source>
        <dbReference type="ARBA" id="ARBA00022884"/>
    </source>
</evidence>
<evidence type="ECO:0000259" key="2">
    <source>
        <dbReference type="PROSITE" id="PS50994"/>
    </source>
</evidence>
<dbReference type="Proteomes" id="UP000765509">
    <property type="component" value="Unassembled WGS sequence"/>
</dbReference>
<accession>A0A9Q3GHK2</accession>
<dbReference type="PANTHER" id="PTHR37984:SF5">
    <property type="entry name" value="PROTEIN NYNRIN-LIKE"/>
    <property type="match status" value="1"/>
</dbReference>
<dbReference type="EMBL" id="AVOT02001368">
    <property type="protein sequence ID" value="MBW0466677.1"/>
    <property type="molecule type" value="Genomic_DNA"/>
</dbReference>